<name>A0AA49K0A2_9BACT</name>
<proteinExistence type="inferred from homology"/>
<feature type="domain" description="Adenylosuccinate lyase C-terminal" evidence="4">
    <location>
        <begin position="370"/>
        <end position="454"/>
    </location>
</feature>
<keyword evidence="3" id="KW-0658">Purine biosynthesis</keyword>
<evidence type="ECO:0000259" key="4">
    <source>
        <dbReference type="SMART" id="SM00998"/>
    </source>
</evidence>
<dbReference type="Proteomes" id="UP001229955">
    <property type="component" value="Chromosome"/>
</dbReference>
<comment type="catalytic activity">
    <reaction evidence="3">
        <text>(2S)-2-[5-amino-1-(5-phospho-beta-D-ribosyl)imidazole-4-carboxamido]succinate = 5-amino-1-(5-phospho-beta-D-ribosyl)imidazole-4-carboxamide + fumarate</text>
        <dbReference type="Rhea" id="RHEA:23920"/>
        <dbReference type="ChEBI" id="CHEBI:29806"/>
        <dbReference type="ChEBI" id="CHEBI:58443"/>
        <dbReference type="ChEBI" id="CHEBI:58475"/>
        <dbReference type="EC" id="4.3.2.2"/>
    </reaction>
</comment>
<evidence type="ECO:0000256" key="2">
    <source>
        <dbReference type="NCBIfam" id="TIGR00928"/>
    </source>
</evidence>
<sequence>MSHASYRSPLADRYASPAMLELWSLQTRHGLWRRLWLALAESERDLGVAIPADALTQMRAHLDDIDFDKVAEYEKRFRHDVMAHIHAFGDVAPAAKGVIHLGATSCFVTDNGDLIQMRRGLELLRARLVSVIRALSAFAKQWKAEPALGYTHLQPAQLTTVGKRATLWLQDLVLDLADLDHRLANIPMRGVKGTTGTQASFLELFGGDHAKVRELDRRVCQAMGFPGSIPVSGQTYSRKLDQQVLDVLAGIAASAAKFASDLRMLQSFGEIEEPFGKEQIGSSAMAYKRNPMRSERINSLARFVLSIAGTANETHSVQYFERTLDDSAIRRITIPEAFLATDAIVILLENIVTGLEVHPARIRARINEELPFMATEALIVRAVNAGGDRQAVHEVIRVHSIAAARAMKDEGKPNDMLERLAKDPAFPVPSEDLAAVTDPMRFVGRAPQQVDEFLAEVVDPILVAAGEAAPPKEEVRV</sequence>
<evidence type="ECO:0000256" key="1">
    <source>
        <dbReference type="ARBA" id="ARBA00023239"/>
    </source>
</evidence>
<dbReference type="InterPro" id="IPR008948">
    <property type="entry name" value="L-Aspartase-like"/>
</dbReference>
<accession>A0AA49JUN8</accession>
<dbReference type="GO" id="GO:0070626">
    <property type="term" value="F:(S)-2-(5-amino-1-(5-phospho-D-ribosyl)imidazole-4-carboxamido) succinate lyase (fumarate-forming) activity"/>
    <property type="evidence" value="ECO:0007669"/>
    <property type="project" value="TreeGrafter"/>
</dbReference>
<dbReference type="GO" id="GO:0004018">
    <property type="term" value="F:N6-(1,2-dicarboxyethyl)AMP AMP-lyase (fumarate-forming) activity"/>
    <property type="evidence" value="ECO:0007669"/>
    <property type="project" value="UniProtKB-UniRule"/>
</dbReference>
<dbReference type="CDD" id="cd03302">
    <property type="entry name" value="Adenylsuccinate_lyase_2"/>
    <property type="match status" value="1"/>
</dbReference>
<dbReference type="InterPro" id="IPR019468">
    <property type="entry name" value="AdenyloSucc_lyase_C"/>
</dbReference>
<comment type="catalytic activity">
    <reaction evidence="3">
        <text>N(6)-(1,2-dicarboxyethyl)-AMP = fumarate + AMP</text>
        <dbReference type="Rhea" id="RHEA:16853"/>
        <dbReference type="ChEBI" id="CHEBI:29806"/>
        <dbReference type="ChEBI" id="CHEBI:57567"/>
        <dbReference type="ChEBI" id="CHEBI:456215"/>
        <dbReference type="EC" id="4.3.2.2"/>
    </reaction>
</comment>
<dbReference type="PRINTS" id="PR00149">
    <property type="entry name" value="FUMRATELYASE"/>
</dbReference>
<dbReference type="GO" id="GO:0044208">
    <property type="term" value="P:'de novo' AMP biosynthetic process"/>
    <property type="evidence" value="ECO:0007669"/>
    <property type="project" value="TreeGrafter"/>
</dbReference>
<dbReference type="EC" id="4.3.2.2" evidence="2 3"/>
<dbReference type="SUPFAM" id="SSF48557">
    <property type="entry name" value="L-aspartase-like"/>
    <property type="match status" value="1"/>
</dbReference>
<dbReference type="InterPro" id="IPR000362">
    <property type="entry name" value="Fumarate_lyase_fam"/>
</dbReference>
<dbReference type="Pfam" id="PF10397">
    <property type="entry name" value="ADSL_C"/>
    <property type="match status" value="1"/>
</dbReference>
<dbReference type="EMBL" id="CP130613">
    <property type="protein sequence ID" value="WKW15231.1"/>
    <property type="molecule type" value="Genomic_DNA"/>
</dbReference>
<dbReference type="KEGG" id="pspc:Strain318_001607"/>
<keyword evidence="7" id="KW-1185">Reference proteome</keyword>
<dbReference type="GO" id="GO:0005829">
    <property type="term" value="C:cytosol"/>
    <property type="evidence" value="ECO:0007669"/>
    <property type="project" value="TreeGrafter"/>
</dbReference>
<dbReference type="RefSeq" id="WP_367885201.1">
    <property type="nucleotide sequence ID" value="NZ_CP130612.1"/>
</dbReference>
<dbReference type="PROSITE" id="PS00163">
    <property type="entry name" value="FUMARATE_LYASES"/>
    <property type="match status" value="1"/>
</dbReference>
<dbReference type="NCBIfam" id="TIGR00928">
    <property type="entry name" value="purB"/>
    <property type="match status" value="1"/>
</dbReference>
<evidence type="ECO:0000313" key="7">
    <source>
        <dbReference type="Proteomes" id="UP001229955"/>
    </source>
</evidence>
<evidence type="ECO:0000256" key="3">
    <source>
        <dbReference type="RuleBase" id="RU361172"/>
    </source>
</evidence>
<dbReference type="Gene3D" id="1.20.200.10">
    <property type="entry name" value="Fumarase/aspartase (Central domain)"/>
    <property type="match status" value="1"/>
</dbReference>
<dbReference type="EMBL" id="CP130612">
    <property type="protein sequence ID" value="WKW12324.1"/>
    <property type="molecule type" value="Genomic_DNA"/>
</dbReference>
<comment type="pathway">
    <text evidence="3">Purine metabolism; IMP biosynthesis via de novo pathway; 5-amino-1-(5-phospho-D-ribosyl)imidazole-4-carboxamide from 5-amino-1-(5-phospho-D-ribosyl)imidazole-4-carboxylate: step 2/2.</text>
</comment>
<dbReference type="SMART" id="SM00998">
    <property type="entry name" value="ADSL_C"/>
    <property type="match status" value="1"/>
</dbReference>
<comment type="similarity">
    <text evidence="3">Belongs to the lyase 1 family. Adenylosuccinate lyase subfamily.</text>
</comment>
<dbReference type="InterPro" id="IPR022761">
    <property type="entry name" value="Fumarate_lyase_N"/>
</dbReference>
<reference evidence="6" key="1">
    <citation type="submission" date="2023-07" db="EMBL/GenBank/DDBJ databases">
        <authorList>
            <person name="Haufschild T."/>
            <person name="Kallscheuer N."/>
            <person name="Hammer J."/>
            <person name="Kohn T."/>
            <person name="Kabuu M."/>
            <person name="Jogler M."/>
            <person name="Wohfarth N."/>
            <person name="Heuer A."/>
            <person name="Rohde M."/>
            <person name="van Teeseling M.C.F."/>
            <person name="Jogler C."/>
        </authorList>
    </citation>
    <scope>NUCLEOTIDE SEQUENCE</scope>
    <source>
        <strain evidence="5">Strain 138</strain>
        <strain evidence="6">Strain 318</strain>
    </source>
</reference>
<dbReference type="Pfam" id="PF00206">
    <property type="entry name" value="Lyase_1"/>
    <property type="match status" value="1"/>
</dbReference>
<evidence type="ECO:0000313" key="6">
    <source>
        <dbReference type="EMBL" id="WKW15231.1"/>
    </source>
</evidence>
<dbReference type="InterPro" id="IPR020557">
    <property type="entry name" value="Fumarate_lyase_CS"/>
</dbReference>
<organism evidence="6 7">
    <name type="scientific">Pseudogemmatithrix spongiicola</name>
    <dbReference type="NCBI Taxonomy" id="3062599"/>
    <lineage>
        <taxon>Bacteria</taxon>
        <taxon>Pseudomonadati</taxon>
        <taxon>Gemmatimonadota</taxon>
        <taxon>Gemmatimonadia</taxon>
        <taxon>Gemmatimonadales</taxon>
        <taxon>Gemmatimonadaceae</taxon>
        <taxon>Pseudogemmatithrix</taxon>
    </lineage>
</organism>
<protein>
    <recommendedName>
        <fullName evidence="2 3">Adenylosuccinate lyase</fullName>
        <shortName evidence="3">ASL</shortName>
        <ecNumber evidence="2 3">4.3.2.2</ecNumber>
    </recommendedName>
    <alternativeName>
        <fullName evidence="3">Adenylosuccinase</fullName>
    </alternativeName>
</protein>
<comment type="pathway">
    <text evidence="3">Purine metabolism; AMP biosynthesis via de novo pathway; AMP from IMP: step 2/2.</text>
</comment>
<dbReference type="Gene3D" id="1.10.275.60">
    <property type="match status" value="1"/>
</dbReference>
<dbReference type="InterPro" id="IPR004769">
    <property type="entry name" value="Pur_lyase"/>
</dbReference>
<dbReference type="AlphaFoldDB" id="A0AA49K0A2"/>
<gene>
    <name evidence="6" type="primary">purB</name>
    <name evidence="5" type="ORF">Strain138_001608</name>
    <name evidence="6" type="ORF">Strain318_001607</name>
</gene>
<accession>A0AA49K0A2</accession>
<dbReference type="Gene3D" id="1.10.40.30">
    <property type="entry name" value="Fumarase/aspartase (C-terminal domain)"/>
    <property type="match status" value="1"/>
</dbReference>
<evidence type="ECO:0000313" key="5">
    <source>
        <dbReference type="EMBL" id="WKW12324.1"/>
    </source>
</evidence>
<keyword evidence="1 3" id="KW-0456">Lyase</keyword>
<dbReference type="PANTHER" id="PTHR43172">
    <property type="entry name" value="ADENYLOSUCCINATE LYASE"/>
    <property type="match status" value="1"/>
</dbReference>
<dbReference type="PANTHER" id="PTHR43172:SF1">
    <property type="entry name" value="ADENYLOSUCCINATE LYASE"/>
    <property type="match status" value="1"/>
</dbReference>